<comment type="caution">
    <text evidence="3">The sequence shown here is derived from an EMBL/GenBank/DDBJ whole genome shotgun (WGS) entry which is preliminary data.</text>
</comment>
<dbReference type="Proteomes" id="UP000597762">
    <property type="component" value="Unassembled WGS sequence"/>
</dbReference>
<name>A0A812E1C6_ACAPH</name>
<sequence length="256" mass="29648">MLLLYVFVFEFLYYVFLSYIIIVFYSSVLLYYLSSLLFFKVYLLTSRSALPPFLTLEVAEKCEGKSHILILLLKVIYKISLPISLSLSLSLFHTFSFTLIPFFASLILFIITCFTLSFSVYFLLFSLYLQHHFPSTSVIFCSYFYFILCSFLSLTSYLTCSVLFLYLILRIFINPSFFQTCLPALWECLSPSLPKGHGKSSAFPEISTGSPPPLSPDQTHPPRTRHGLVQNKIILPITIPLFKQRKKKNYCLFLFF</sequence>
<feature type="transmembrane region" description="Helical" evidence="2">
    <location>
        <begin position="102"/>
        <end position="129"/>
    </location>
</feature>
<keyword evidence="2" id="KW-1133">Transmembrane helix</keyword>
<dbReference type="EMBL" id="CAHIKZ030004715">
    <property type="protein sequence ID" value="CAE1314377.1"/>
    <property type="molecule type" value="Genomic_DNA"/>
</dbReference>
<organism evidence="3 4">
    <name type="scientific">Acanthosepion pharaonis</name>
    <name type="common">Pharaoh cuttlefish</name>
    <name type="synonym">Sepia pharaonis</name>
    <dbReference type="NCBI Taxonomy" id="158019"/>
    <lineage>
        <taxon>Eukaryota</taxon>
        <taxon>Metazoa</taxon>
        <taxon>Spiralia</taxon>
        <taxon>Lophotrochozoa</taxon>
        <taxon>Mollusca</taxon>
        <taxon>Cephalopoda</taxon>
        <taxon>Coleoidea</taxon>
        <taxon>Decapodiformes</taxon>
        <taxon>Sepiida</taxon>
        <taxon>Sepiina</taxon>
        <taxon>Sepiidae</taxon>
        <taxon>Acanthosepion</taxon>
    </lineage>
</organism>
<evidence type="ECO:0000256" key="1">
    <source>
        <dbReference type="SAM" id="MobiDB-lite"/>
    </source>
</evidence>
<evidence type="ECO:0000256" key="2">
    <source>
        <dbReference type="SAM" id="Phobius"/>
    </source>
</evidence>
<evidence type="ECO:0000313" key="3">
    <source>
        <dbReference type="EMBL" id="CAE1314377.1"/>
    </source>
</evidence>
<feature type="region of interest" description="Disordered" evidence="1">
    <location>
        <begin position="199"/>
        <end position="224"/>
    </location>
</feature>
<keyword evidence="2" id="KW-0812">Transmembrane</keyword>
<feature type="transmembrane region" description="Helical" evidence="2">
    <location>
        <begin position="141"/>
        <end position="169"/>
    </location>
</feature>
<feature type="transmembrane region" description="Helical" evidence="2">
    <location>
        <begin position="12"/>
        <end position="33"/>
    </location>
</feature>
<gene>
    <name evidence="3" type="ORF">SPHA_65337</name>
</gene>
<reference evidence="3" key="1">
    <citation type="submission" date="2021-01" db="EMBL/GenBank/DDBJ databases">
        <authorList>
            <person name="Li R."/>
            <person name="Bekaert M."/>
        </authorList>
    </citation>
    <scope>NUCLEOTIDE SEQUENCE</scope>
    <source>
        <strain evidence="3">Farmed</strain>
    </source>
</reference>
<keyword evidence="4" id="KW-1185">Reference proteome</keyword>
<proteinExistence type="predicted"/>
<protein>
    <submittedName>
        <fullName evidence="3">Uncharacterized protein</fullName>
    </submittedName>
</protein>
<evidence type="ECO:0000313" key="4">
    <source>
        <dbReference type="Proteomes" id="UP000597762"/>
    </source>
</evidence>
<keyword evidence="2" id="KW-0472">Membrane</keyword>
<feature type="transmembrane region" description="Helical" evidence="2">
    <location>
        <begin position="75"/>
        <end position="96"/>
    </location>
</feature>
<dbReference type="AlphaFoldDB" id="A0A812E1C6"/>
<accession>A0A812E1C6</accession>